<evidence type="ECO:0008006" key="5">
    <source>
        <dbReference type="Google" id="ProtNLM"/>
    </source>
</evidence>
<keyword evidence="4" id="KW-1185">Reference proteome</keyword>
<comment type="caution">
    <text evidence="3">The sequence shown here is derived from an EMBL/GenBank/DDBJ whole genome shotgun (WGS) entry which is preliminary data.</text>
</comment>
<feature type="region of interest" description="Disordered" evidence="1">
    <location>
        <begin position="633"/>
        <end position="653"/>
    </location>
</feature>
<feature type="compositionally biased region" description="Gly residues" evidence="1">
    <location>
        <begin position="815"/>
        <end position="826"/>
    </location>
</feature>
<feature type="transmembrane region" description="Helical" evidence="2">
    <location>
        <begin position="160"/>
        <end position="178"/>
    </location>
</feature>
<keyword evidence="2" id="KW-1133">Transmembrane helix</keyword>
<evidence type="ECO:0000313" key="3">
    <source>
        <dbReference type="EMBL" id="MFD2160688.1"/>
    </source>
</evidence>
<feature type="region of interest" description="Disordered" evidence="1">
    <location>
        <begin position="847"/>
        <end position="883"/>
    </location>
</feature>
<keyword evidence="2" id="KW-0472">Membrane</keyword>
<feature type="compositionally biased region" description="Pro residues" evidence="1">
    <location>
        <begin position="871"/>
        <end position="883"/>
    </location>
</feature>
<accession>A0ABW4ZFI7</accession>
<evidence type="ECO:0000256" key="1">
    <source>
        <dbReference type="SAM" id="MobiDB-lite"/>
    </source>
</evidence>
<organism evidence="3 4">
    <name type="scientific">Rubritalea tangerina</name>
    <dbReference type="NCBI Taxonomy" id="430798"/>
    <lineage>
        <taxon>Bacteria</taxon>
        <taxon>Pseudomonadati</taxon>
        <taxon>Verrucomicrobiota</taxon>
        <taxon>Verrucomicrobiia</taxon>
        <taxon>Verrucomicrobiales</taxon>
        <taxon>Rubritaleaceae</taxon>
        <taxon>Rubritalea</taxon>
    </lineage>
</organism>
<feature type="region of interest" description="Disordered" evidence="1">
    <location>
        <begin position="811"/>
        <end position="830"/>
    </location>
</feature>
<feature type="region of interest" description="Disordered" evidence="1">
    <location>
        <begin position="547"/>
        <end position="579"/>
    </location>
</feature>
<feature type="compositionally biased region" description="Basic and acidic residues" evidence="1">
    <location>
        <begin position="642"/>
        <end position="653"/>
    </location>
</feature>
<dbReference type="EMBL" id="JBHUJB010000089">
    <property type="protein sequence ID" value="MFD2160688.1"/>
    <property type="molecule type" value="Genomic_DNA"/>
</dbReference>
<proteinExistence type="predicted"/>
<keyword evidence="2" id="KW-0812">Transmembrane</keyword>
<dbReference type="RefSeq" id="WP_377089814.1">
    <property type="nucleotide sequence ID" value="NZ_JBHSJL010000014.1"/>
</dbReference>
<name>A0ABW4ZFI7_9BACT</name>
<gene>
    <name evidence="3" type="ORF">ACFSW8_17420</name>
</gene>
<protein>
    <recommendedName>
        <fullName evidence="5">DUF4175 family protein</fullName>
    </recommendedName>
</protein>
<evidence type="ECO:0000313" key="4">
    <source>
        <dbReference type="Proteomes" id="UP001597389"/>
    </source>
</evidence>
<feature type="transmembrane region" description="Helical" evidence="2">
    <location>
        <begin position="62"/>
        <end position="83"/>
    </location>
</feature>
<dbReference type="Proteomes" id="UP001597389">
    <property type="component" value="Unassembled WGS sequence"/>
</dbReference>
<feature type="compositionally biased region" description="Basic and acidic residues" evidence="1">
    <location>
        <begin position="547"/>
        <end position="578"/>
    </location>
</feature>
<reference evidence="4" key="1">
    <citation type="journal article" date="2019" name="Int. J. Syst. Evol. Microbiol.">
        <title>The Global Catalogue of Microorganisms (GCM) 10K type strain sequencing project: providing services to taxonomists for standard genome sequencing and annotation.</title>
        <authorList>
            <consortium name="The Broad Institute Genomics Platform"/>
            <consortium name="The Broad Institute Genome Sequencing Center for Infectious Disease"/>
            <person name="Wu L."/>
            <person name="Ma J."/>
        </authorList>
    </citation>
    <scope>NUCLEOTIDE SEQUENCE [LARGE SCALE GENOMIC DNA]</scope>
    <source>
        <strain evidence="4">CCUG 57942</strain>
    </source>
</reference>
<feature type="transmembrane region" description="Helical" evidence="2">
    <location>
        <begin position="27"/>
        <end position="50"/>
    </location>
</feature>
<evidence type="ECO:0000256" key="2">
    <source>
        <dbReference type="SAM" id="Phobius"/>
    </source>
</evidence>
<sequence length="883" mass="100218">MPDQKKTHSQALPDSLRKQLRQFRGRVWRIKVLEAVLAGLFGLLLSYILVYACDRLFPTPGWLRLLILALGVSLSAIFAPLWINRWVFKHRRESELAHLIAKQYPRLGDRLLGVVELENQDANDTSLSPRLREAAMQEVASEVKDRDLHNALPKSWHKKWSLAVLAIAGLILLAYTLTPKASYNAMQRWLMPLAEIERYTETKIDFSNLPQPYHVAHGEPFTVELKLTEDSNTPAQAKAREGVKPWTFSSLNQRSYNFDFPQILKKQEVELRVGDAFVTLEVTPIMRPTLEEITAKVSYPDYLQKDDERIDITSGQATIVEGSEVTIIARANRELQHAQASLLDPSKNAKSRIAHQVQGSTFSLSPLTIEQDKTQLELNWTDAFTLNNLVPTQLSIEKQVDSPPSAYLQNIANEVYVLADGAIEFDVIADDDFGIKLAGLEWVGSFTKPSPHTPARGSLDLIQGSPTLRNASEPMIFAFKAYDIRPQKLIMRAWAQDYHKDHKRSYSAPITVYVLTKEEHRELIEQKTQSAINKLEDLMRAEQDALDENRRLERKDGQELQNQENREKLADQAQRENENADAMDELAKEMQDIFKEASKNGEIDPSTMKKLAESALEMKQMAEQQMPDISKKLNDAQSPENTPERSKQDVQEAVEKQSELLKQMEETIAKANEANKQLEAGTFVNRLRKAASDQEELANSIIEITTKEVVGGEFDDVDPREQRSLINFYAMQEQTSSDLRWIQEDLGHFFSRTQQQEHKDLLDKMADSNIDADMERLLHNIEQNHNNISLNQAKNHAEILRNWASELQDANAKQQGGGGGGGGGGSNSEDRDIEFMIKVLELVQKQQNIRGTNRSLEQKRRLLDKSQSQPAPTPPAPEPNIYQ</sequence>